<accession>A0A1L8D469</accession>
<protein>
    <submittedName>
        <fullName evidence="3">Thiamine biosynthesis protein ThiF</fullName>
    </submittedName>
</protein>
<evidence type="ECO:0000313" key="3">
    <source>
        <dbReference type="EMBL" id="GAV25969.1"/>
    </source>
</evidence>
<dbReference type="InterPro" id="IPR045886">
    <property type="entry name" value="ThiF/MoeB/HesA"/>
</dbReference>
<dbReference type="Gene3D" id="3.40.50.720">
    <property type="entry name" value="NAD(P)-binding Rossmann-like Domain"/>
    <property type="match status" value="1"/>
</dbReference>
<dbReference type="Proteomes" id="UP000187338">
    <property type="component" value="Unassembled WGS sequence"/>
</dbReference>
<organism evidence="3 4">
    <name type="scientific">Carboxydothermus islandicus</name>
    <dbReference type="NCBI Taxonomy" id="661089"/>
    <lineage>
        <taxon>Bacteria</taxon>
        <taxon>Bacillati</taxon>
        <taxon>Bacillota</taxon>
        <taxon>Clostridia</taxon>
        <taxon>Thermoanaerobacterales</taxon>
        <taxon>Thermoanaerobacteraceae</taxon>
        <taxon>Carboxydothermus</taxon>
    </lineage>
</organism>
<dbReference type="GO" id="GO:0061504">
    <property type="term" value="P:cyclic threonylcarbamoyladenosine biosynthetic process"/>
    <property type="evidence" value="ECO:0007669"/>
    <property type="project" value="TreeGrafter"/>
</dbReference>
<evidence type="ECO:0000313" key="4">
    <source>
        <dbReference type="Proteomes" id="UP000187338"/>
    </source>
</evidence>
<dbReference type="InterPro" id="IPR035985">
    <property type="entry name" value="Ubiquitin-activating_enz"/>
</dbReference>
<dbReference type="GO" id="GO:0008641">
    <property type="term" value="F:ubiquitin-like modifier activating enzyme activity"/>
    <property type="evidence" value="ECO:0007669"/>
    <property type="project" value="InterPro"/>
</dbReference>
<feature type="domain" description="THIF-type NAD/FAD binding fold" evidence="2">
    <location>
        <begin position="6"/>
        <end position="199"/>
    </location>
</feature>
<dbReference type="GO" id="GO:0061503">
    <property type="term" value="F:tRNA threonylcarbamoyladenosine dehydratase"/>
    <property type="evidence" value="ECO:0007669"/>
    <property type="project" value="TreeGrafter"/>
</dbReference>
<feature type="transmembrane region" description="Helical" evidence="1">
    <location>
        <begin position="20"/>
        <end position="42"/>
    </location>
</feature>
<dbReference type="STRING" id="661089.ciss_19020"/>
<dbReference type="AlphaFoldDB" id="A0A1L8D469"/>
<dbReference type="NCBIfam" id="NF006395">
    <property type="entry name" value="PRK08644.1"/>
    <property type="match status" value="1"/>
</dbReference>
<comment type="caution">
    <text evidence="3">The sequence shown here is derived from an EMBL/GenBank/DDBJ whole genome shotgun (WGS) entry which is preliminary data.</text>
</comment>
<evidence type="ECO:0000256" key="1">
    <source>
        <dbReference type="SAM" id="Phobius"/>
    </source>
</evidence>
<gene>
    <name evidence="3" type="ORF">ciss_19020</name>
</gene>
<keyword evidence="1" id="KW-0812">Transmembrane</keyword>
<keyword evidence="1" id="KW-1133">Transmembrane helix</keyword>
<keyword evidence="1" id="KW-0472">Membrane</keyword>
<name>A0A1L8D469_9THEO</name>
<dbReference type="InterPro" id="IPR012729">
    <property type="entry name" value="ThiF_fam2"/>
</dbReference>
<dbReference type="Pfam" id="PF00899">
    <property type="entry name" value="ThiF"/>
    <property type="match status" value="1"/>
</dbReference>
<sequence length="201" mass="22228">MNSFNLMLKNYFDDNLLQKLSRVKVLIIGCGGLGSHIAWMLIRCGVQNLKIVDFDRVELKNLNRQGYFLAQVGLPKVLALKDILTQINPGANIAITVEKIDDKNVEKIIMSYDVIVEAVDDEATKALIFEAAMKLNKKVVAASGVAGFGDCERIKIKRGRNFVIVGDFSTSVKDKKPYAPKVTAVAAIQADEVLRMVVEDE</sequence>
<dbReference type="OrthoDB" id="9804286at2"/>
<keyword evidence="4" id="KW-1185">Reference proteome</keyword>
<dbReference type="NCBIfam" id="TIGR02354">
    <property type="entry name" value="thiF_fam2"/>
    <property type="match status" value="1"/>
</dbReference>
<evidence type="ECO:0000259" key="2">
    <source>
        <dbReference type="Pfam" id="PF00899"/>
    </source>
</evidence>
<dbReference type="SUPFAM" id="SSF69572">
    <property type="entry name" value="Activating enzymes of the ubiquitin-like proteins"/>
    <property type="match status" value="1"/>
</dbReference>
<reference evidence="4" key="1">
    <citation type="submission" date="2016-12" db="EMBL/GenBank/DDBJ databases">
        <title>Draft Genome Sequences od Carboxydothermus pertinax and islandicus, Hydrogenogenic Carboxydotrophic Bacteria.</title>
        <authorList>
            <person name="Fukuyama Y."/>
            <person name="Ohmae K."/>
            <person name="Yoneda Y."/>
            <person name="Yoshida T."/>
            <person name="Sako Y."/>
        </authorList>
    </citation>
    <scope>NUCLEOTIDE SEQUENCE [LARGE SCALE GENOMIC DNA]</scope>
    <source>
        <strain evidence="4">SET</strain>
    </source>
</reference>
<dbReference type="RefSeq" id="WP_075866156.1">
    <property type="nucleotide sequence ID" value="NZ_BDJL01000120.1"/>
</dbReference>
<dbReference type="EMBL" id="BDJL01000120">
    <property type="protein sequence ID" value="GAV25969.1"/>
    <property type="molecule type" value="Genomic_DNA"/>
</dbReference>
<dbReference type="PANTHER" id="PTHR43267">
    <property type="entry name" value="TRNA THREONYLCARBAMOYLADENOSINE DEHYDRATASE"/>
    <property type="match status" value="1"/>
</dbReference>
<dbReference type="InterPro" id="IPR000594">
    <property type="entry name" value="ThiF_NAD_FAD-bd"/>
</dbReference>
<dbReference type="PANTHER" id="PTHR43267:SF3">
    <property type="entry name" value="THIF PROTEIN"/>
    <property type="match status" value="1"/>
</dbReference>
<proteinExistence type="predicted"/>